<dbReference type="PANTHER" id="PTHR34861:SF10">
    <property type="entry name" value="CYCLASE"/>
    <property type="match status" value="1"/>
</dbReference>
<evidence type="ECO:0000313" key="2">
    <source>
        <dbReference type="EMBL" id="RDU40804.1"/>
    </source>
</evidence>
<name>A0A3D8H250_9GAMM</name>
<reference evidence="2 3" key="1">
    <citation type="submission" date="2018-08" db="EMBL/GenBank/DDBJ databases">
        <title>Genome sequence of Marinobacter flavimaris KCTC 12185.</title>
        <authorList>
            <person name="Chun J."/>
            <person name="Kim B.-Y."/>
            <person name="Choi S.-B."/>
            <person name="Kwak M.-J."/>
        </authorList>
    </citation>
    <scope>NUCLEOTIDE SEQUENCE [LARGE SCALE GENOMIC DNA]</scope>
    <source>
        <strain evidence="2 3">KCTC 12185</strain>
    </source>
</reference>
<gene>
    <name evidence="2" type="ORF">DXI23_09665</name>
</gene>
<dbReference type="AlphaFoldDB" id="A0A3D8H250"/>
<accession>A0A3D8H250</accession>
<comment type="caution">
    <text evidence="2">The sequence shown here is derived from an EMBL/GenBank/DDBJ whole genome shotgun (WGS) entry which is preliminary data.</text>
</comment>
<dbReference type="InterPro" id="IPR007325">
    <property type="entry name" value="KFase/CYL"/>
</dbReference>
<sequence>MNHRTALFQSTFLATILAPAIVLGADVASSPWGPNDEIGRLNMITPESRKAALDNLNPEKTYDLSVEYYIGMPSWQAAGDPHFQMWMTHTPKGTQVDDPMSVGDKMNAHVSYTGSAFSMYAHTGTHIDALNHFGLNGKVWNHFSADEHLGDRGWNRTGVEKLPPIVARGVLLDIPAAKGLDELSPGYRITREDIKYTLTVQGTDIAPGDVVLIRTGRMRHYSDGSRFMTNAPGLGMDAARYLAGDRQALSLGADNLSFEAFPSEDSENYVPVHTYLLAQQGVTIMELVNLEQLAEDKVYEFAFIGTPLKIRGGDAAPLRPIAIPYTSAR</sequence>
<dbReference type="Pfam" id="PF04199">
    <property type="entry name" value="Cyclase"/>
    <property type="match status" value="1"/>
</dbReference>
<dbReference type="InterPro" id="IPR037175">
    <property type="entry name" value="KFase_sf"/>
</dbReference>
<proteinExistence type="predicted"/>
<dbReference type="GO" id="GO:0019441">
    <property type="term" value="P:L-tryptophan catabolic process to kynurenine"/>
    <property type="evidence" value="ECO:0007669"/>
    <property type="project" value="InterPro"/>
</dbReference>
<organism evidence="2 3">
    <name type="scientific">Marinobacter flavimaris</name>
    <dbReference type="NCBI Taxonomy" id="262076"/>
    <lineage>
        <taxon>Bacteria</taxon>
        <taxon>Pseudomonadati</taxon>
        <taxon>Pseudomonadota</taxon>
        <taxon>Gammaproteobacteria</taxon>
        <taxon>Pseudomonadales</taxon>
        <taxon>Marinobacteraceae</taxon>
        <taxon>Marinobacter</taxon>
    </lineage>
</organism>
<evidence type="ECO:0000313" key="3">
    <source>
        <dbReference type="Proteomes" id="UP000256431"/>
    </source>
</evidence>
<dbReference type="SUPFAM" id="SSF102198">
    <property type="entry name" value="Putative cyclase"/>
    <property type="match status" value="1"/>
</dbReference>
<feature type="chain" id="PRO_5017538669" evidence="1">
    <location>
        <begin position="25"/>
        <end position="329"/>
    </location>
</feature>
<keyword evidence="1" id="KW-0732">Signal</keyword>
<dbReference type="RefSeq" id="WP_062781477.1">
    <property type="nucleotide sequence ID" value="NZ_PSSW01000004.1"/>
</dbReference>
<evidence type="ECO:0000256" key="1">
    <source>
        <dbReference type="SAM" id="SignalP"/>
    </source>
</evidence>
<feature type="signal peptide" evidence="1">
    <location>
        <begin position="1"/>
        <end position="24"/>
    </location>
</feature>
<protein>
    <submittedName>
        <fullName evidence="2">Cyclase family protein</fullName>
    </submittedName>
</protein>
<dbReference type="EMBL" id="QRDH01000004">
    <property type="protein sequence ID" value="RDU40804.1"/>
    <property type="molecule type" value="Genomic_DNA"/>
</dbReference>
<dbReference type="PANTHER" id="PTHR34861">
    <property type="match status" value="1"/>
</dbReference>
<dbReference type="GO" id="GO:0004061">
    <property type="term" value="F:arylformamidase activity"/>
    <property type="evidence" value="ECO:0007669"/>
    <property type="project" value="InterPro"/>
</dbReference>
<dbReference type="Proteomes" id="UP000256431">
    <property type="component" value="Unassembled WGS sequence"/>
</dbReference>
<dbReference type="Gene3D" id="3.50.30.50">
    <property type="entry name" value="Putative cyclase"/>
    <property type="match status" value="1"/>
</dbReference>
<keyword evidence="3" id="KW-1185">Reference proteome</keyword>